<keyword evidence="3" id="KW-1185">Reference proteome</keyword>
<dbReference type="EMBL" id="CP120988">
    <property type="protein sequence ID" value="WLQ54408.1"/>
    <property type="molecule type" value="Genomic_DNA"/>
</dbReference>
<evidence type="ECO:0000259" key="1">
    <source>
        <dbReference type="Pfam" id="PF25302"/>
    </source>
</evidence>
<dbReference type="Pfam" id="PF25302">
    <property type="entry name" value="NADase_transloc"/>
    <property type="match status" value="1"/>
</dbReference>
<evidence type="ECO:0000313" key="2">
    <source>
        <dbReference type="EMBL" id="WLQ54408.1"/>
    </source>
</evidence>
<gene>
    <name evidence="2" type="ORF">P8A19_02645</name>
</gene>
<evidence type="ECO:0000313" key="3">
    <source>
        <dbReference type="Proteomes" id="UP001235744"/>
    </source>
</evidence>
<dbReference type="SUPFAM" id="SSF49785">
    <property type="entry name" value="Galactose-binding domain-like"/>
    <property type="match status" value="1"/>
</dbReference>
<sequence>MLLLLVVGIWFALPHLSGLLGFAKEETGAPEAVVPSAFRSSSSAPGHPVAAAFDGFNNRYWAPRESGDGVGEYLDCSFTQPVRLLKMVVFSGTSARKDEFLTQARPARITVVMTSKGGKESRRTIRLADEPGQQTFDVRGSDTVAVRLTVDSAYGTGKGRRVAVAEVEFFGHRS</sequence>
<protein>
    <recommendedName>
        <fullName evidence="1">NAD glycohydrolase translocation F5/8 type C domain-containing protein</fullName>
    </recommendedName>
</protein>
<name>A0ABY9IGT9_9ACTN</name>
<dbReference type="Proteomes" id="UP001235744">
    <property type="component" value="Chromosome"/>
</dbReference>
<accession>A0ABY9IGT9</accession>
<organism evidence="2 3">
    <name type="scientific">Streptomyces poriferorum</name>
    <dbReference type="NCBI Taxonomy" id="2798799"/>
    <lineage>
        <taxon>Bacteria</taxon>
        <taxon>Bacillati</taxon>
        <taxon>Actinomycetota</taxon>
        <taxon>Actinomycetes</taxon>
        <taxon>Kitasatosporales</taxon>
        <taxon>Streptomycetaceae</taxon>
        <taxon>Streptomyces</taxon>
    </lineage>
</organism>
<dbReference type="InterPro" id="IPR057561">
    <property type="entry name" value="NADase_transloc"/>
</dbReference>
<dbReference type="NCBIfam" id="NF047619">
    <property type="entry name" value="NADase_discoid"/>
    <property type="match status" value="1"/>
</dbReference>
<dbReference type="Gene3D" id="2.60.120.260">
    <property type="entry name" value="Galactose-binding domain-like"/>
    <property type="match status" value="1"/>
</dbReference>
<reference evidence="2 3" key="1">
    <citation type="submission" date="2023-03" db="EMBL/GenBank/DDBJ databases">
        <title>Isolation and description of six Streptomyces strains from soil environments, able to metabolize different microbial glucans.</title>
        <authorList>
            <person name="Widen T."/>
            <person name="Larsbrink J."/>
        </authorList>
    </citation>
    <scope>NUCLEOTIDE SEQUENCE [LARGE SCALE GENOMIC DNA]</scope>
    <source>
        <strain evidence="2 3">Alt2</strain>
    </source>
</reference>
<dbReference type="InterPro" id="IPR008979">
    <property type="entry name" value="Galactose-bd-like_sf"/>
</dbReference>
<feature type="domain" description="NAD glycohydrolase translocation F5/8 type C" evidence="1">
    <location>
        <begin position="48"/>
        <end position="169"/>
    </location>
</feature>
<dbReference type="RefSeq" id="WP_306084277.1">
    <property type="nucleotide sequence ID" value="NZ_CP120988.1"/>
</dbReference>
<proteinExistence type="predicted"/>